<dbReference type="OrthoDB" id="757982at2759"/>
<dbReference type="Gene3D" id="2.40.330.10">
    <property type="entry name" value="DNA-binding pseudobarrel domain"/>
    <property type="match status" value="1"/>
</dbReference>
<dbReference type="STRING" id="4232.A0A251SBJ2"/>
<dbReference type="InParanoid" id="A0A251SBJ2"/>
<dbReference type="Gramene" id="mRNA:HanXRQr2_Chr15g0686461">
    <property type="protein sequence ID" value="mRNA:HanXRQr2_Chr15g0686461"/>
    <property type="gene ID" value="HanXRQr2_Chr15g0686461"/>
</dbReference>
<keyword evidence="5" id="KW-0539">Nucleus</keyword>
<reference evidence="8" key="2">
    <citation type="submission" date="2017-02" db="EMBL/GenBank/DDBJ databases">
        <title>Sunflower complete genome.</title>
        <authorList>
            <person name="Langlade N."/>
            <person name="Munos S."/>
        </authorList>
    </citation>
    <scope>NUCLEOTIDE SEQUENCE [LARGE SCALE GENOMIC DNA]</scope>
    <source>
        <tissue evidence="8">Leaves</tissue>
    </source>
</reference>
<dbReference type="AlphaFoldDB" id="A0A251SBJ2"/>
<dbReference type="PANTHER" id="PTHR31140">
    <property type="entry name" value="B3 DOMAIN-CONTAINING TRANSCRIPTION FACTOR ABI3"/>
    <property type="match status" value="1"/>
</dbReference>
<keyword evidence="3" id="KW-0238">DNA-binding</keyword>
<keyword evidence="9" id="KW-1185">Reference proteome</keyword>
<keyword evidence="2" id="KW-0805">Transcription regulation</keyword>
<dbReference type="InterPro" id="IPR044800">
    <property type="entry name" value="LEC2-like"/>
</dbReference>
<dbReference type="PANTHER" id="PTHR31140:SF153">
    <property type="entry name" value="AP2_B3-LIKE TRANSCRIPTIONAL FACTOR FAMILY PROTEIN-RELATED"/>
    <property type="match status" value="1"/>
</dbReference>
<name>A0A251SBJ2_HELAN</name>
<dbReference type="GO" id="GO:0005634">
    <property type="term" value="C:nucleus"/>
    <property type="evidence" value="ECO:0007669"/>
    <property type="project" value="UniProtKB-SubCell"/>
</dbReference>
<reference evidence="7 9" key="1">
    <citation type="journal article" date="2017" name="Nature">
        <title>The sunflower genome provides insights into oil metabolism, flowering and Asterid evolution.</title>
        <authorList>
            <person name="Badouin H."/>
            <person name="Gouzy J."/>
            <person name="Grassa C.J."/>
            <person name="Murat F."/>
            <person name="Staton S.E."/>
            <person name="Cottret L."/>
            <person name="Lelandais-Briere C."/>
            <person name="Owens G.L."/>
            <person name="Carrere S."/>
            <person name="Mayjonade B."/>
            <person name="Legrand L."/>
            <person name="Gill N."/>
            <person name="Kane N.C."/>
            <person name="Bowers J.E."/>
            <person name="Hubner S."/>
            <person name="Bellec A."/>
            <person name="Berard A."/>
            <person name="Berges H."/>
            <person name="Blanchet N."/>
            <person name="Boniface M.C."/>
            <person name="Brunel D."/>
            <person name="Catrice O."/>
            <person name="Chaidir N."/>
            <person name="Claudel C."/>
            <person name="Donnadieu C."/>
            <person name="Faraut T."/>
            <person name="Fievet G."/>
            <person name="Helmstetter N."/>
            <person name="King M."/>
            <person name="Knapp S.J."/>
            <person name="Lai Z."/>
            <person name="Le Paslier M.C."/>
            <person name="Lippi Y."/>
            <person name="Lorenzon L."/>
            <person name="Mandel J.R."/>
            <person name="Marage G."/>
            <person name="Marchand G."/>
            <person name="Marquand E."/>
            <person name="Bret-Mestries E."/>
            <person name="Morien E."/>
            <person name="Nambeesan S."/>
            <person name="Nguyen T."/>
            <person name="Pegot-Espagnet P."/>
            <person name="Pouilly N."/>
            <person name="Raftis F."/>
            <person name="Sallet E."/>
            <person name="Schiex T."/>
            <person name="Thomas J."/>
            <person name="Vandecasteele C."/>
            <person name="Vares D."/>
            <person name="Vear F."/>
            <person name="Vautrin S."/>
            <person name="Crespi M."/>
            <person name="Mangin B."/>
            <person name="Burke J.M."/>
            <person name="Salse J."/>
            <person name="Munos S."/>
            <person name="Vincourt P."/>
            <person name="Rieseberg L.H."/>
            <person name="Langlade N.B."/>
        </authorList>
    </citation>
    <scope>NUCLEOTIDE SEQUENCE [LARGE SCALE GENOMIC DNA]</scope>
    <source>
        <strain evidence="9">cv. SF193</strain>
        <tissue evidence="7">Leaves</tissue>
    </source>
</reference>
<keyword evidence="4" id="KW-0804">Transcription</keyword>
<dbReference type="Pfam" id="PF02362">
    <property type="entry name" value="B3"/>
    <property type="match status" value="1"/>
</dbReference>
<evidence type="ECO:0000259" key="6">
    <source>
        <dbReference type="PROSITE" id="PS50863"/>
    </source>
</evidence>
<dbReference type="CDD" id="cd10017">
    <property type="entry name" value="B3_DNA"/>
    <property type="match status" value="1"/>
</dbReference>
<gene>
    <name evidence="8" type="primary">FUS3</name>
    <name evidence="8" type="ORF">HannXRQ_Chr15g0475761</name>
    <name evidence="7" type="ORF">HanXRQr2_Chr15g0686461</name>
</gene>
<dbReference type="GO" id="GO:0003677">
    <property type="term" value="F:DNA binding"/>
    <property type="evidence" value="ECO:0007669"/>
    <property type="project" value="UniProtKB-KW"/>
</dbReference>
<evidence type="ECO:0000256" key="1">
    <source>
        <dbReference type="ARBA" id="ARBA00004123"/>
    </source>
</evidence>
<comment type="subcellular location">
    <subcellularLocation>
        <location evidence="1">Nucleus</location>
    </subcellularLocation>
</comment>
<dbReference type="OMA" id="MERNEAC"/>
<dbReference type="InterPro" id="IPR015300">
    <property type="entry name" value="DNA-bd_pseudobarrel_sf"/>
</dbReference>
<dbReference type="EMBL" id="CM007904">
    <property type="protein sequence ID" value="OTF94770.1"/>
    <property type="molecule type" value="Genomic_DNA"/>
</dbReference>
<evidence type="ECO:0000256" key="2">
    <source>
        <dbReference type="ARBA" id="ARBA00023015"/>
    </source>
</evidence>
<dbReference type="InterPro" id="IPR003340">
    <property type="entry name" value="B3_DNA-bd"/>
</dbReference>
<dbReference type="EMBL" id="MNCJ02000330">
    <property type="protein sequence ID" value="KAF5763961.1"/>
    <property type="molecule type" value="Genomic_DNA"/>
</dbReference>
<dbReference type="SUPFAM" id="SSF101936">
    <property type="entry name" value="DNA-binding pseudobarrel domain"/>
    <property type="match status" value="1"/>
</dbReference>
<evidence type="ECO:0000256" key="4">
    <source>
        <dbReference type="ARBA" id="ARBA00023163"/>
    </source>
</evidence>
<dbReference type="FunCoup" id="A0A251SBJ2">
    <property type="interactions" value="156"/>
</dbReference>
<organism evidence="8 9">
    <name type="scientific">Helianthus annuus</name>
    <name type="common">Common sunflower</name>
    <dbReference type="NCBI Taxonomy" id="4232"/>
    <lineage>
        <taxon>Eukaryota</taxon>
        <taxon>Viridiplantae</taxon>
        <taxon>Streptophyta</taxon>
        <taxon>Embryophyta</taxon>
        <taxon>Tracheophyta</taxon>
        <taxon>Spermatophyta</taxon>
        <taxon>Magnoliopsida</taxon>
        <taxon>eudicotyledons</taxon>
        <taxon>Gunneridae</taxon>
        <taxon>Pentapetalae</taxon>
        <taxon>asterids</taxon>
        <taxon>campanulids</taxon>
        <taxon>Asterales</taxon>
        <taxon>Asteraceae</taxon>
        <taxon>Asteroideae</taxon>
        <taxon>Heliantheae alliance</taxon>
        <taxon>Heliantheae</taxon>
        <taxon>Helianthus</taxon>
    </lineage>
</organism>
<evidence type="ECO:0000313" key="7">
    <source>
        <dbReference type="EMBL" id="KAF5763961.1"/>
    </source>
</evidence>
<accession>A0A251SBJ2</accession>
<feature type="domain" description="TF-B3" evidence="6">
    <location>
        <begin position="122"/>
        <end position="224"/>
    </location>
</feature>
<reference evidence="7" key="3">
    <citation type="submission" date="2020-06" db="EMBL/GenBank/DDBJ databases">
        <title>Helianthus annuus Genome sequencing and assembly Release 2.</title>
        <authorList>
            <person name="Gouzy J."/>
            <person name="Langlade N."/>
            <person name="Munos S."/>
        </authorList>
    </citation>
    <scope>NUCLEOTIDE SEQUENCE</scope>
    <source>
        <tissue evidence="7">Leaves</tissue>
    </source>
</reference>
<dbReference type="SMART" id="SM01019">
    <property type="entry name" value="B3"/>
    <property type="match status" value="1"/>
</dbReference>
<protein>
    <submittedName>
        <fullName evidence="8">Putative AP2/B3-like transcriptional factor family protein</fullName>
    </submittedName>
    <submittedName>
        <fullName evidence="7">Transcription factor B3-Domain family</fullName>
    </submittedName>
</protein>
<sequence>MERNEACELSAFAAFDMGLEMNIDAAVHAVHDTTTYQPTLEHQQQVAPLVIGSGSGSASGDLVAAARFDFLKKKRMPRFRRSGGSAAAERLCRPFTSFSAPPAPGVSVLGSIVDQGRLAFLFSKKLQKSDVGVLKRIVLPKKAAETHLPALVAKEGTVLEMDDLDGMNVWCFKYRFWPNNNSRMYVLEGTGDFTEDHGLQVGDYIMLYRDTVSLSYVIQALKAFEVQEYANKEVKSNLSDVAAPPNINANGGFMNQNSLWSGLDGDLMNPINYPMNVPSIEEQLGMTFIYDTTYSNDIMSPLDCLGGFMTSYPTPQPNYAIDNLSFDDLYKI</sequence>
<dbReference type="PROSITE" id="PS50863">
    <property type="entry name" value="B3"/>
    <property type="match status" value="1"/>
</dbReference>
<evidence type="ECO:0000256" key="3">
    <source>
        <dbReference type="ARBA" id="ARBA00023125"/>
    </source>
</evidence>
<evidence type="ECO:0000313" key="8">
    <source>
        <dbReference type="EMBL" id="OTF94770.1"/>
    </source>
</evidence>
<evidence type="ECO:0000313" key="9">
    <source>
        <dbReference type="Proteomes" id="UP000215914"/>
    </source>
</evidence>
<proteinExistence type="predicted"/>
<dbReference type="GO" id="GO:0003700">
    <property type="term" value="F:DNA-binding transcription factor activity"/>
    <property type="evidence" value="ECO:0007669"/>
    <property type="project" value="InterPro"/>
</dbReference>
<evidence type="ECO:0000256" key="5">
    <source>
        <dbReference type="ARBA" id="ARBA00023242"/>
    </source>
</evidence>
<dbReference type="Proteomes" id="UP000215914">
    <property type="component" value="Chromosome 15"/>
</dbReference>